<proteinExistence type="inferred from homology"/>
<comment type="subcellular location">
    <subcellularLocation>
        <location evidence="2">Cytoplasm</location>
        <location evidence="2">Perinuclear region</location>
    </subcellularLocation>
    <subcellularLocation>
        <location evidence="1">Lysosome membrane</location>
        <topology evidence="1">Multi-pass membrane protein</topology>
    </subcellularLocation>
</comment>
<dbReference type="EMBL" id="CAJOAY010002180">
    <property type="protein sequence ID" value="CAF3929131.1"/>
    <property type="molecule type" value="Genomic_DNA"/>
</dbReference>
<evidence type="ECO:0000256" key="11">
    <source>
        <dbReference type="ARBA" id="ARBA00046593"/>
    </source>
</evidence>
<dbReference type="EMBL" id="CAJNOE010000402">
    <property type="protein sequence ID" value="CAF1197246.1"/>
    <property type="molecule type" value="Genomic_DNA"/>
</dbReference>
<evidence type="ECO:0000256" key="8">
    <source>
        <dbReference type="ARBA" id="ARBA00023228"/>
    </source>
</evidence>
<sequence>MSYPGQPNYCPPPPPYGGNPGYCPPPPQFGGNPGYCPPPPPTIIMHPTGNCPSCRMGFLSSHVTCLGVFCAIVLFPIGLICLFAMQEQRCSHCGFCS</sequence>
<keyword evidence="4" id="KW-0963">Cytoplasm</keyword>
<accession>A0A814W4C3</accession>
<dbReference type="PANTHER" id="PTHR13551">
    <property type="entry name" value="BRAIN PROTEIN I3"/>
    <property type="match status" value="1"/>
</dbReference>
<keyword evidence="8" id="KW-0458">Lysosome</keyword>
<dbReference type="Proteomes" id="UP000663891">
    <property type="component" value="Unassembled WGS sequence"/>
</dbReference>
<dbReference type="PANTHER" id="PTHR13551:SF1">
    <property type="entry name" value="MEMBRANE PROTEIN BRI3"/>
    <property type="match status" value="1"/>
</dbReference>
<evidence type="ECO:0000256" key="2">
    <source>
        <dbReference type="ARBA" id="ARBA00004556"/>
    </source>
</evidence>
<evidence type="ECO:0000256" key="3">
    <source>
        <dbReference type="ARBA" id="ARBA00008090"/>
    </source>
</evidence>
<dbReference type="OrthoDB" id="2564984at2759"/>
<organism evidence="13 16">
    <name type="scientific">Adineta steineri</name>
    <dbReference type="NCBI Taxonomy" id="433720"/>
    <lineage>
        <taxon>Eukaryota</taxon>
        <taxon>Metazoa</taxon>
        <taxon>Spiralia</taxon>
        <taxon>Gnathifera</taxon>
        <taxon>Rotifera</taxon>
        <taxon>Eurotatoria</taxon>
        <taxon>Bdelloidea</taxon>
        <taxon>Adinetida</taxon>
        <taxon>Adinetidae</taxon>
        <taxon>Adineta</taxon>
    </lineage>
</organism>
<dbReference type="Pfam" id="PF10164">
    <property type="entry name" value="BRI3"/>
    <property type="match status" value="1"/>
</dbReference>
<comment type="similarity">
    <text evidence="3">Belongs to the BRI3 family.</text>
</comment>
<comment type="subunit">
    <text evidence="11">Interacts with BRI3BP. Interacts with MGAT1 and IFITM3.</text>
</comment>
<dbReference type="Proteomes" id="UP000663881">
    <property type="component" value="Unassembled WGS sequence"/>
</dbReference>
<dbReference type="GO" id="GO:0048471">
    <property type="term" value="C:perinuclear region of cytoplasm"/>
    <property type="evidence" value="ECO:0007669"/>
    <property type="project" value="UniProtKB-SubCell"/>
</dbReference>
<keyword evidence="5 12" id="KW-0812">Transmembrane</keyword>
<evidence type="ECO:0000256" key="1">
    <source>
        <dbReference type="ARBA" id="ARBA00004155"/>
    </source>
</evidence>
<keyword evidence="7 12" id="KW-0472">Membrane</keyword>
<gene>
    <name evidence="13" type="ORF">IZO911_LOCUS28394</name>
    <name evidence="15" type="ORF">OKA104_LOCUS25718</name>
    <name evidence="14" type="ORF">VCS650_LOCUS26777</name>
</gene>
<evidence type="ECO:0000313" key="14">
    <source>
        <dbReference type="EMBL" id="CAF1222128.1"/>
    </source>
</evidence>
<protein>
    <recommendedName>
        <fullName evidence="9">Membrane protein BRI3</fullName>
    </recommendedName>
    <alternativeName>
        <fullName evidence="10">Brain protein I3</fullName>
    </alternativeName>
</protein>
<dbReference type="Proteomes" id="UP000663860">
    <property type="component" value="Unassembled WGS sequence"/>
</dbReference>
<feature type="transmembrane region" description="Helical" evidence="12">
    <location>
        <begin position="63"/>
        <end position="85"/>
    </location>
</feature>
<comment type="caution">
    <text evidence="13">The sequence shown here is derived from an EMBL/GenBank/DDBJ whole genome shotgun (WGS) entry which is preliminary data.</text>
</comment>
<dbReference type="EMBL" id="CAJNON010000365">
    <property type="protein sequence ID" value="CAF1222128.1"/>
    <property type="molecule type" value="Genomic_DNA"/>
</dbReference>
<keyword evidence="6 12" id="KW-1133">Transmembrane helix</keyword>
<reference evidence="13" key="1">
    <citation type="submission" date="2021-02" db="EMBL/GenBank/DDBJ databases">
        <authorList>
            <person name="Nowell W R."/>
        </authorList>
    </citation>
    <scope>NUCLEOTIDE SEQUENCE</scope>
</reference>
<evidence type="ECO:0000313" key="16">
    <source>
        <dbReference type="Proteomes" id="UP000663860"/>
    </source>
</evidence>
<dbReference type="GO" id="GO:0005765">
    <property type="term" value="C:lysosomal membrane"/>
    <property type="evidence" value="ECO:0007669"/>
    <property type="project" value="UniProtKB-SubCell"/>
</dbReference>
<dbReference type="AlphaFoldDB" id="A0A814W4C3"/>
<evidence type="ECO:0000256" key="6">
    <source>
        <dbReference type="ARBA" id="ARBA00022989"/>
    </source>
</evidence>
<name>A0A814W4C3_9BILA</name>
<dbReference type="InterPro" id="IPR019317">
    <property type="entry name" value="BRI3"/>
</dbReference>
<evidence type="ECO:0000256" key="4">
    <source>
        <dbReference type="ARBA" id="ARBA00022490"/>
    </source>
</evidence>
<evidence type="ECO:0000256" key="10">
    <source>
        <dbReference type="ARBA" id="ARBA00035449"/>
    </source>
</evidence>
<evidence type="ECO:0000313" key="15">
    <source>
        <dbReference type="EMBL" id="CAF3929131.1"/>
    </source>
</evidence>
<evidence type="ECO:0000256" key="7">
    <source>
        <dbReference type="ARBA" id="ARBA00023136"/>
    </source>
</evidence>
<evidence type="ECO:0000313" key="13">
    <source>
        <dbReference type="EMBL" id="CAF1197246.1"/>
    </source>
</evidence>
<evidence type="ECO:0000256" key="5">
    <source>
        <dbReference type="ARBA" id="ARBA00022692"/>
    </source>
</evidence>
<evidence type="ECO:0000256" key="9">
    <source>
        <dbReference type="ARBA" id="ARBA00035284"/>
    </source>
</evidence>
<evidence type="ECO:0000256" key="12">
    <source>
        <dbReference type="SAM" id="Phobius"/>
    </source>
</evidence>